<feature type="domain" description="Glutamine amidotransferase type-2" evidence="4">
    <location>
        <begin position="52"/>
        <end position="135"/>
    </location>
</feature>
<protein>
    <recommendedName>
        <fullName evidence="2">asparagine synthase (glutamine-hydrolyzing)</fullName>
        <ecNumber evidence="2">6.3.5.4</ecNumber>
    </recommendedName>
</protein>
<dbReference type="InterPro" id="IPR029055">
    <property type="entry name" value="Ntn_hydrolases_N"/>
</dbReference>
<dbReference type="PANTHER" id="PTHR43284">
    <property type="entry name" value="ASPARAGINE SYNTHETASE (GLUTAMINE-HYDROLYZING)"/>
    <property type="match status" value="1"/>
</dbReference>
<dbReference type="AlphaFoldDB" id="A0A0M5MCB1"/>
<dbReference type="Proteomes" id="UP000063147">
    <property type="component" value="Chromosome"/>
</dbReference>
<dbReference type="EMBL" id="CP012713">
    <property type="protein sequence ID" value="ALF18688.1"/>
    <property type="molecule type" value="Genomic_DNA"/>
</dbReference>
<dbReference type="Gene3D" id="3.40.50.620">
    <property type="entry name" value="HUPs"/>
    <property type="match status" value="1"/>
</dbReference>
<dbReference type="EC" id="6.3.5.4" evidence="2"/>
<evidence type="ECO:0000259" key="4">
    <source>
        <dbReference type="Pfam" id="PF13537"/>
    </source>
</evidence>
<dbReference type="Gene3D" id="3.60.20.10">
    <property type="entry name" value="Glutamine Phosphoribosylpyrophosphate, subunit 1, domain 1"/>
    <property type="match status" value="1"/>
</dbReference>
<dbReference type="GO" id="GO:0004066">
    <property type="term" value="F:asparagine synthase (glutamine-hydrolyzing) activity"/>
    <property type="evidence" value="ECO:0007669"/>
    <property type="project" value="UniProtKB-EC"/>
</dbReference>
<organism evidence="5">
    <name type="scientific">Fusobacterium animalis</name>
    <dbReference type="NCBI Taxonomy" id="76859"/>
    <lineage>
        <taxon>Bacteria</taxon>
        <taxon>Fusobacteriati</taxon>
        <taxon>Fusobacteriota</taxon>
        <taxon>Fusobacteriia</taxon>
        <taxon>Fusobacteriales</taxon>
        <taxon>Fusobacteriaceae</taxon>
        <taxon>Fusobacterium</taxon>
    </lineage>
</organism>
<dbReference type="SUPFAM" id="SSF52402">
    <property type="entry name" value="Adenine nucleotide alpha hydrolases-like"/>
    <property type="match status" value="1"/>
</dbReference>
<evidence type="ECO:0000256" key="1">
    <source>
        <dbReference type="ARBA" id="ARBA00005187"/>
    </source>
</evidence>
<evidence type="ECO:0000313" key="5">
    <source>
        <dbReference type="EMBL" id="ALF18688.1"/>
    </source>
</evidence>
<comment type="catalytic activity">
    <reaction evidence="3">
        <text>L-aspartate + L-glutamine + ATP + H2O = L-asparagine + L-glutamate + AMP + diphosphate + H(+)</text>
        <dbReference type="Rhea" id="RHEA:12228"/>
        <dbReference type="ChEBI" id="CHEBI:15377"/>
        <dbReference type="ChEBI" id="CHEBI:15378"/>
        <dbReference type="ChEBI" id="CHEBI:29985"/>
        <dbReference type="ChEBI" id="CHEBI:29991"/>
        <dbReference type="ChEBI" id="CHEBI:30616"/>
        <dbReference type="ChEBI" id="CHEBI:33019"/>
        <dbReference type="ChEBI" id="CHEBI:58048"/>
        <dbReference type="ChEBI" id="CHEBI:58359"/>
        <dbReference type="ChEBI" id="CHEBI:456215"/>
        <dbReference type="EC" id="6.3.5.4"/>
    </reaction>
</comment>
<dbReference type="PANTHER" id="PTHR43284:SF1">
    <property type="entry name" value="ASPARAGINE SYNTHETASE"/>
    <property type="match status" value="1"/>
</dbReference>
<dbReference type="PATRIC" id="fig|76859.3.peg.2248"/>
<dbReference type="InterPro" id="IPR017932">
    <property type="entry name" value="GATase_2_dom"/>
</dbReference>
<comment type="pathway">
    <text evidence="1">Amino-acid biosynthesis; L-asparagine biosynthesis; L-asparagine from L-aspartate (L-Gln route): step 1/1.</text>
</comment>
<reference evidence="5 6" key="1">
    <citation type="submission" date="2015-09" db="EMBL/GenBank/DDBJ databases">
        <authorList>
            <person name="Jackson K.R."/>
            <person name="Lunt B.L."/>
            <person name="Fisher J.N.B."/>
            <person name="Gardner A.V."/>
            <person name="Bailey M.E."/>
            <person name="Deus L.M."/>
            <person name="Earl A.S."/>
            <person name="Gibby P.D."/>
            <person name="Hartmann K.A."/>
            <person name="Liu J.E."/>
            <person name="Manci A.M."/>
            <person name="Nielsen D.A."/>
            <person name="Solomon M.B."/>
            <person name="Breakwell D.P."/>
            <person name="Burnett S.H."/>
            <person name="Grose J.H."/>
        </authorList>
    </citation>
    <scope>NUCLEOTIDE SEQUENCE [LARGE SCALE GENOMIC DNA]</scope>
    <source>
        <strain evidence="5 6">KCOM 1279</strain>
    </source>
</reference>
<dbReference type="InterPro" id="IPR051786">
    <property type="entry name" value="ASN_synthetase/amidase"/>
</dbReference>
<name>A0A0M5MCB1_9FUSO</name>
<proteinExistence type="predicted"/>
<accession>A0A0M5MCB1</accession>
<sequence>MGFKGKYLFSDKKSIINIRFNDLKYEDENFVIKKNGKGKFYNDDLFFIDEDKLFLLDGVILNNSELINEYNEKTWEKTYLKLYKEDSQNFLSKLRGNFVGVIYEIKTKKLTLFTDQLKSRNIYYTMTEDSFIFSNSPIDIFSLDVSKNKLDEEAAYLLLTFGATLEKRTLFENIKKLSYGTLMELDQLKNMKEIKYYRIAIEEDSTIDENKAIEKIEELFAQAIQREYKKDLEYGYIHLTELSAGRDSRMNTWFAKKMGYNDIVNITFSQTNELDEKIPKQISADIKNEWIFKSLDNGIGIFNEKNIEEITKITCGEVHYGTVAHSYHAIKYLNLDIFGLLHTGQLGDVIIGNFGNNISVSTKDLGNIKYLYSKKLLKKVEEKGIIQEHYKSEEEFNYVNRGIYVTNGSYLLFPEMSVVSPFLDIDFFNFCLKIPYNLRKGKALYDNWILKKNKKMAKYTHNGRKIGEKEIKILGRTIPLSQIFPRILKKVKILKNEKGMNPFDNWYSENISYRNNLSNYFKNNISRLNQFKELKRDCITLYENGNVREKLQVIGLLATLKLYSTN</sequence>
<dbReference type="Pfam" id="PF13537">
    <property type="entry name" value="GATase_7"/>
    <property type="match status" value="1"/>
</dbReference>
<dbReference type="OrthoDB" id="1551487at2"/>
<gene>
    <name evidence="5" type="ORF">RN98_11125</name>
</gene>
<evidence type="ECO:0000256" key="3">
    <source>
        <dbReference type="ARBA" id="ARBA00048741"/>
    </source>
</evidence>
<dbReference type="RefSeq" id="WP_060676749.1">
    <property type="nucleotide sequence ID" value="NZ_CP012713.1"/>
</dbReference>
<dbReference type="SUPFAM" id="SSF56235">
    <property type="entry name" value="N-terminal nucleophile aminohydrolases (Ntn hydrolases)"/>
    <property type="match status" value="1"/>
</dbReference>
<evidence type="ECO:0000256" key="2">
    <source>
        <dbReference type="ARBA" id="ARBA00012737"/>
    </source>
</evidence>
<dbReference type="InterPro" id="IPR014729">
    <property type="entry name" value="Rossmann-like_a/b/a_fold"/>
</dbReference>
<evidence type="ECO:0000313" key="6">
    <source>
        <dbReference type="Proteomes" id="UP000063147"/>
    </source>
</evidence>